<evidence type="ECO:0000256" key="5">
    <source>
        <dbReference type="ARBA" id="ARBA00023136"/>
    </source>
</evidence>
<dbReference type="GO" id="GO:0140359">
    <property type="term" value="F:ABC-type transporter activity"/>
    <property type="evidence" value="ECO:0007669"/>
    <property type="project" value="InterPro"/>
</dbReference>
<feature type="transmembrane region" description="Helical" evidence="6">
    <location>
        <begin position="311"/>
        <end position="330"/>
    </location>
</feature>
<evidence type="ECO:0000256" key="4">
    <source>
        <dbReference type="ARBA" id="ARBA00022989"/>
    </source>
</evidence>
<keyword evidence="2" id="KW-1003">Cell membrane</keyword>
<evidence type="ECO:0000256" key="6">
    <source>
        <dbReference type="SAM" id="Phobius"/>
    </source>
</evidence>
<dbReference type="InterPro" id="IPR051449">
    <property type="entry name" value="ABC-2_transporter_component"/>
</dbReference>
<dbReference type="InterPro" id="IPR013525">
    <property type="entry name" value="ABC2_TM"/>
</dbReference>
<feature type="transmembrane region" description="Helical" evidence="6">
    <location>
        <begin position="235"/>
        <end position="259"/>
    </location>
</feature>
<feature type="transmembrane region" description="Helical" evidence="6">
    <location>
        <begin position="271"/>
        <end position="291"/>
    </location>
</feature>
<protein>
    <recommendedName>
        <fullName evidence="7">ABC-2 type transporter transmembrane domain-containing protein</fullName>
    </recommendedName>
</protein>
<reference evidence="8" key="1">
    <citation type="submission" date="2019-08" db="EMBL/GenBank/DDBJ databases">
        <authorList>
            <person name="Kucharzyk K."/>
            <person name="Murdoch R.W."/>
            <person name="Higgins S."/>
            <person name="Loffler F."/>
        </authorList>
    </citation>
    <scope>NUCLEOTIDE SEQUENCE</scope>
</reference>
<dbReference type="PANTHER" id="PTHR30294">
    <property type="entry name" value="MEMBRANE COMPONENT OF ABC TRANSPORTER YHHJ-RELATED"/>
    <property type="match status" value="1"/>
</dbReference>
<sequence length="412" mass="43952">MTKLRHVVRHEFLLTAANKAYVILTILGPFLIFAVTVLPSLLTRDPGAFAAGKPIAVYQAPETLRGTLSASFAAMDIDVEPVDDETTAKQSVLNGERVGLLTVGQGWPETGGAVWYSKSGSEVALYGTAQAALESSAREIKITESGLDPALVAKVLASPSFEVVKLEAGGGETKAGVESYFSVLMTAMVFVMIIYMTVLLYGQMIGRSVVTEKTSKTVEIMLSSVTSRELMFGKILGLGLAGILQYAIWIGMVFVLRAVVGPVFNIAMPSALSMANVAWLVVFFILAFFLYSSAYAAMGAASEDEQHLGQMAWPLLIFLIVPLVMIGTLTSNPDSGISVILSIFPMTSPIVMLVRILVSEPPAWQIVVCLGLLAAAVAGMALLAAKIFRVGILMTGKRPGLKEVIRWVGVRG</sequence>
<comment type="caution">
    <text evidence="8">The sequence shown here is derived from an EMBL/GenBank/DDBJ whole genome shotgun (WGS) entry which is preliminary data.</text>
</comment>
<gene>
    <name evidence="8" type="primary">yhaP_3</name>
    <name evidence="8" type="ORF">SDC9_05122</name>
</gene>
<keyword evidence="4 6" id="KW-1133">Transmembrane helix</keyword>
<keyword evidence="3 6" id="KW-0812">Transmembrane</keyword>
<comment type="subcellular location">
    <subcellularLocation>
        <location evidence="1">Cell membrane</location>
        <topology evidence="1">Multi-pass membrane protein</topology>
    </subcellularLocation>
</comment>
<proteinExistence type="predicted"/>
<feature type="transmembrane region" description="Helical" evidence="6">
    <location>
        <begin position="364"/>
        <end position="388"/>
    </location>
</feature>
<feature type="domain" description="ABC-2 type transporter transmembrane" evidence="7">
    <location>
        <begin position="19"/>
        <end position="385"/>
    </location>
</feature>
<accession>A0A644SY47</accession>
<dbReference type="Pfam" id="PF12698">
    <property type="entry name" value="ABC2_membrane_3"/>
    <property type="match status" value="1"/>
</dbReference>
<feature type="transmembrane region" description="Helical" evidence="6">
    <location>
        <begin position="337"/>
        <end position="358"/>
    </location>
</feature>
<dbReference type="GO" id="GO:0005886">
    <property type="term" value="C:plasma membrane"/>
    <property type="evidence" value="ECO:0007669"/>
    <property type="project" value="UniProtKB-SubCell"/>
</dbReference>
<dbReference type="EMBL" id="VSSQ01000010">
    <property type="protein sequence ID" value="MPL59569.1"/>
    <property type="molecule type" value="Genomic_DNA"/>
</dbReference>
<organism evidence="8">
    <name type="scientific">bioreactor metagenome</name>
    <dbReference type="NCBI Taxonomy" id="1076179"/>
    <lineage>
        <taxon>unclassified sequences</taxon>
        <taxon>metagenomes</taxon>
        <taxon>ecological metagenomes</taxon>
    </lineage>
</organism>
<evidence type="ECO:0000256" key="3">
    <source>
        <dbReference type="ARBA" id="ARBA00022692"/>
    </source>
</evidence>
<feature type="transmembrane region" description="Helical" evidence="6">
    <location>
        <begin position="180"/>
        <end position="201"/>
    </location>
</feature>
<keyword evidence="5 6" id="KW-0472">Membrane</keyword>
<name>A0A644SY47_9ZZZZ</name>
<feature type="transmembrane region" description="Helical" evidence="6">
    <location>
        <begin position="20"/>
        <end position="42"/>
    </location>
</feature>
<evidence type="ECO:0000313" key="8">
    <source>
        <dbReference type="EMBL" id="MPL59569.1"/>
    </source>
</evidence>
<evidence type="ECO:0000256" key="1">
    <source>
        <dbReference type="ARBA" id="ARBA00004651"/>
    </source>
</evidence>
<dbReference type="PANTHER" id="PTHR30294:SF29">
    <property type="entry name" value="MULTIDRUG ABC TRANSPORTER PERMEASE YBHS-RELATED"/>
    <property type="match status" value="1"/>
</dbReference>
<evidence type="ECO:0000256" key="2">
    <source>
        <dbReference type="ARBA" id="ARBA00022475"/>
    </source>
</evidence>
<evidence type="ECO:0000259" key="7">
    <source>
        <dbReference type="Pfam" id="PF12698"/>
    </source>
</evidence>
<dbReference type="AlphaFoldDB" id="A0A644SY47"/>